<sequence>MQALWMVLAALIFAVMSVCVKFASQDFNAAEIVFYRGLVSMALLVWLARRSGVTLTTQYSREHAWRSFVGVISMGAWFYAIGHLPLATATTLNSMSSIWMAVFLIAQGLWMRHTLRKSYAAEPETRRAIPPFPWGLVSTVVAGFVGVLLVLRPTSAPASEWVAALGGLFGGMFAAMAYMQVTTLSRLGEPETRVVFYFSVGSAIAGGITMLFTGISPFPGWSALWLVPVGVLAAVAQVCMTKAYASAGSKSNTLVVANLQYSGIVFAALLSLVLFGESIPLIGWGGIVLIVASGAAATTLRSRG</sequence>
<keyword evidence="4 5" id="KW-0472">Membrane</keyword>
<dbReference type="Pfam" id="PF00892">
    <property type="entry name" value="EamA"/>
    <property type="match status" value="1"/>
</dbReference>
<feature type="transmembrane region" description="Helical" evidence="5">
    <location>
        <begin position="132"/>
        <end position="151"/>
    </location>
</feature>
<dbReference type="EMBL" id="CP006704">
    <property type="protein sequence ID" value="AIJ48269.1"/>
    <property type="molecule type" value="Genomic_DNA"/>
</dbReference>
<dbReference type="Proteomes" id="UP000028782">
    <property type="component" value="Chromosome"/>
</dbReference>
<feature type="transmembrane region" description="Helical" evidence="5">
    <location>
        <begin position="221"/>
        <end position="241"/>
    </location>
</feature>
<feature type="transmembrane region" description="Helical" evidence="5">
    <location>
        <begin position="32"/>
        <end position="48"/>
    </location>
</feature>
<feature type="transmembrane region" description="Helical" evidence="5">
    <location>
        <begin position="253"/>
        <end position="275"/>
    </location>
</feature>
<reference evidence="7 8" key="1">
    <citation type="journal article" date="2014" name="Genome Announc.">
        <title>Complete Genome Sequence of Polychlorinated Biphenyl Degrader Comamonas testosteroni TK102 (NBRC 109938).</title>
        <authorList>
            <person name="Fukuda K."/>
            <person name="Hosoyama A."/>
            <person name="Tsuchikane K."/>
            <person name="Ohji S."/>
            <person name="Yamazoe A."/>
            <person name="Fujita N."/>
            <person name="Shintani M."/>
            <person name="Kimbara K."/>
        </authorList>
    </citation>
    <scope>NUCLEOTIDE SEQUENCE [LARGE SCALE GENOMIC DNA]</scope>
    <source>
        <strain evidence="7">TK102</strain>
    </source>
</reference>
<evidence type="ECO:0000256" key="2">
    <source>
        <dbReference type="ARBA" id="ARBA00022692"/>
    </source>
</evidence>
<comment type="subcellular location">
    <subcellularLocation>
        <location evidence="1">Membrane</location>
        <topology evidence="1">Multi-pass membrane protein</topology>
    </subcellularLocation>
</comment>
<feature type="transmembrane region" description="Helical" evidence="5">
    <location>
        <begin position="281"/>
        <end position="300"/>
    </location>
</feature>
<gene>
    <name evidence="7" type="ORF">O987_20880</name>
</gene>
<evidence type="ECO:0000256" key="3">
    <source>
        <dbReference type="ARBA" id="ARBA00022989"/>
    </source>
</evidence>
<feature type="transmembrane region" description="Helical" evidence="5">
    <location>
        <begin position="68"/>
        <end position="86"/>
    </location>
</feature>
<evidence type="ECO:0000256" key="4">
    <source>
        <dbReference type="ARBA" id="ARBA00023136"/>
    </source>
</evidence>
<feature type="domain" description="EamA" evidence="6">
    <location>
        <begin position="3"/>
        <end position="104"/>
    </location>
</feature>
<dbReference type="InterPro" id="IPR037185">
    <property type="entry name" value="EmrE-like"/>
</dbReference>
<feature type="transmembrane region" description="Helical" evidence="5">
    <location>
        <begin position="163"/>
        <end position="182"/>
    </location>
</feature>
<dbReference type="InterPro" id="IPR000620">
    <property type="entry name" value="EamA_dom"/>
</dbReference>
<dbReference type="SUPFAM" id="SSF103481">
    <property type="entry name" value="Multidrug resistance efflux transporter EmrE"/>
    <property type="match status" value="1"/>
</dbReference>
<protein>
    <submittedName>
        <fullName evidence="7">Membrane protein</fullName>
    </submittedName>
</protein>
<dbReference type="RefSeq" id="WP_003052839.1">
    <property type="nucleotide sequence ID" value="NZ_CP006704.1"/>
</dbReference>
<dbReference type="AlphaFoldDB" id="A0A076PN29"/>
<feature type="transmembrane region" description="Helical" evidence="5">
    <location>
        <begin position="194"/>
        <end position="215"/>
    </location>
</feature>
<keyword evidence="3 5" id="KW-1133">Transmembrane helix</keyword>
<name>A0A076PN29_COMTE</name>
<dbReference type="GO" id="GO:0016020">
    <property type="term" value="C:membrane"/>
    <property type="evidence" value="ECO:0007669"/>
    <property type="project" value="UniProtKB-SubCell"/>
</dbReference>
<evidence type="ECO:0000256" key="1">
    <source>
        <dbReference type="ARBA" id="ARBA00004141"/>
    </source>
</evidence>
<organism evidence="7 8">
    <name type="scientific">Comamonas testosteroni TK102</name>
    <dbReference type="NCBI Taxonomy" id="1392005"/>
    <lineage>
        <taxon>Bacteria</taxon>
        <taxon>Pseudomonadati</taxon>
        <taxon>Pseudomonadota</taxon>
        <taxon>Betaproteobacteria</taxon>
        <taxon>Burkholderiales</taxon>
        <taxon>Comamonadaceae</taxon>
        <taxon>Comamonas</taxon>
    </lineage>
</organism>
<keyword evidence="2 5" id="KW-0812">Transmembrane</keyword>
<accession>A0A076PN29</accession>
<evidence type="ECO:0000313" key="8">
    <source>
        <dbReference type="Proteomes" id="UP000028782"/>
    </source>
</evidence>
<dbReference type="PANTHER" id="PTHR22911:SF6">
    <property type="entry name" value="SOLUTE CARRIER FAMILY 35 MEMBER G1"/>
    <property type="match status" value="1"/>
</dbReference>
<dbReference type="HOGENOM" id="CLU_032828_0_1_4"/>
<evidence type="ECO:0000256" key="5">
    <source>
        <dbReference type="SAM" id="Phobius"/>
    </source>
</evidence>
<proteinExistence type="predicted"/>
<evidence type="ECO:0000313" key="7">
    <source>
        <dbReference type="EMBL" id="AIJ48269.1"/>
    </source>
</evidence>
<feature type="transmembrane region" description="Helical" evidence="5">
    <location>
        <begin position="92"/>
        <end position="111"/>
    </location>
</feature>
<evidence type="ECO:0000259" key="6">
    <source>
        <dbReference type="Pfam" id="PF00892"/>
    </source>
</evidence>
<dbReference type="PANTHER" id="PTHR22911">
    <property type="entry name" value="ACYL-MALONYL CONDENSING ENZYME-RELATED"/>
    <property type="match status" value="1"/>
</dbReference>
<dbReference type="KEGG" id="ctes:O987_20880"/>